<accession>G0JL26</accession>
<proteinExistence type="predicted"/>
<evidence type="ECO:0000313" key="4">
    <source>
        <dbReference type="EMBL" id="AEM48023.1"/>
    </source>
</evidence>
<gene>
    <name evidence="4" type="ORF">Acife_1900</name>
</gene>
<dbReference type="SUPFAM" id="SSF103515">
    <property type="entry name" value="Autotransporter"/>
    <property type="match status" value="1"/>
</dbReference>
<dbReference type="HOGENOM" id="CLU_351155_0_0_6"/>
<feature type="region of interest" description="Disordered" evidence="1">
    <location>
        <begin position="441"/>
        <end position="473"/>
    </location>
</feature>
<feature type="signal peptide" evidence="2">
    <location>
        <begin position="1"/>
        <end position="29"/>
    </location>
</feature>
<reference evidence="4 5" key="1">
    <citation type="journal article" date="2011" name="J. Bacteriol.">
        <title>Draft genome of the psychrotolerant acidophile Acidithiobacillus ferrivorans SS3.</title>
        <authorList>
            <person name="Liljeqvist M."/>
            <person name="Valdes J."/>
            <person name="Holmes D.S."/>
            <person name="Dopson M."/>
        </authorList>
    </citation>
    <scope>NUCLEOTIDE SEQUENCE [LARGE SCALE GENOMIC DNA]</scope>
    <source>
        <strain evidence="4 5">SS3</strain>
    </source>
</reference>
<organism evidence="4 5">
    <name type="scientific">Acidithiobacillus ferrivorans SS3</name>
    <dbReference type="NCBI Taxonomy" id="743299"/>
    <lineage>
        <taxon>Bacteria</taxon>
        <taxon>Pseudomonadati</taxon>
        <taxon>Pseudomonadota</taxon>
        <taxon>Acidithiobacillia</taxon>
        <taxon>Acidithiobacillales</taxon>
        <taxon>Acidithiobacillaceae</taxon>
        <taxon>Acidithiobacillus</taxon>
    </lineage>
</organism>
<dbReference type="InterPro" id="IPR036709">
    <property type="entry name" value="Autotransporte_beta_dom_sf"/>
</dbReference>
<dbReference type="SMART" id="SM00869">
    <property type="entry name" value="Autotransporter"/>
    <property type="match status" value="1"/>
</dbReference>
<evidence type="ECO:0000259" key="3">
    <source>
        <dbReference type="PROSITE" id="PS51208"/>
    </source>
</evidence>
<feature type="domain" description="Autotransporter" evidence="3">
    <location>
        <begin position="521"/>
        <end position="801"/>
    </location>
</feature>
<feature type="chain" id="PRO_5003400910" evidence="2">
    <location>
        <begin position="30"/>
        <end position="801"/>
    </location>
</feature>
<dbReference type="Proteomes" id="UP000009220">
    <property type="component" value="Chromosome"/>
</dbReference>
<dbReference type="InterPro" id="IPR005546">
    <property type="entry name" value="Autotransporte_beta"/>
</dbReference>
<dbReference type="KEGG" id="afi:Acife_1900"/>
<evidence type="ECO:0000256" key="1">
    <source>
        <dbReference type="SAM" id="MobiDB-lite"/>
    </source>
</evidence>
<dbReference type="AlphaFoldDB" id="G0JL26"/>
<dbReference type="PROSITE" id="PS51208">
    <property type="entry name" value="AUTOTRANSPORTER"/>
    <property type="match status" value="1"/>
</dbReference>
<feature type="compositionally biased region" description="Low complexity" evidence="1">
    <location>
        <begin position="441"/>
        <end position="471"/>
    </location>
</feature>
<keyword evidence="2" id="KW-0732">Signal</keyword>
<dbReference type="EMBL" id="CP002985">
    <property type="protein sequence ID" value="AEM48023.1"/>
    <property type="molecule type" value="Genomic_DNA"/>
</dbReference>
<name>G0JL26_9PROT</name>
<protein>
    <submittedName>
        <fullName evidence="4">Outer membrane autotransporter barrel domain protein</fullName>
    </submittedName>
</protein>
<sequence length="801" mass="82335">MKHVKSMKQKTIVLALALAFAAGPVAANASNVDNISGTQNYQYSDSSGNSYTLYDFTGTSANNVLQFGSSSGYGPLVDNAIVLPGVETNSSTANAAVNDSIEWQAGGQPTNRLAIANINLQTGAVESPVPGNGTLSIITDPFSGSNPQNYLNLILAGDQSLGAANLNFVGWGRISFGSKSGAIGDTQSLSQLQMNSDFSGILDFYKANTNIGTVLFGGNGFFTSTGGVSTVNMGQVYSPGDVSFGGLTPAGASITFNVGGVQAKSIVIGGSAPGSVTYHMPAGSINLGGTGTAILDASSVNFGEVGVNGNVNLVGGNLTVAPSPLGLQIGGNYFQNGGNLTLDITPGGQRGFIGTSGTYQITSGNVLVSGETGAYTNGAGYTLLESRSTSGGNVYNPENTYYIYNGASGNSIDGLTAYLKQVTDANGQQYVQLCLGSSCVPTPSQPSQPSKPTKTSPSSPAQPVKPTKAIPAQPPQPIIPVIPVHVVTPVQEAKPILADSAGVTQVATQNTVQSLVSTGVVGGGPRGLWVKGMGGFSRQGAYDGMNYGLIAGYGKSVGNDGRDVAGVAFSAGQAGFGTGQNDFIKASDYGLWLYGTYYPQASRAWKITGTLGGGMSTNTLMSTALGLPQTAHFGGAFIGTEIRASYWKTLPELDNVIVSPRLSIGYNQSWTNGYATHGGGPLDVQASGQRDGQFYVSPAILIGKKFDYRSVSGNHTFFPQIRVGMVESVGPNPSAEISSGQVAGQVQGLAFPHTQGMVEARLDIVSHTRYSRGLSANISVRQLFGGGAASLEGVAAIKYHW</sequence>
<evidence type="ECO:0000256" key="2">
    <source>
        <dbReference type="SAM" id="SignalP"/>
    </source>
</evidence>
<dbReference type="RefSeq" id="WP_014029276.1">
    <property type="nucleotide sequence ID" value="NC_015942.1"/>
</dbReference>
<evidence type="ECO:0000313" key="5">
    <source>
        <dbReference type="Proteomes" id="UP000009220"/>
    </source>
</evidence>